<dbReference type="Pfam" id="PF10263">
    <property type="entry name" value="SprT-like"/>
    <property type="match status" value="1"/>
</dbReference>
<dbReference type="InterPro" id="IPR006640">
    <property type="entry name" value="SprT-like_domain"/>
</dbReference>
<feature type="compositionally biased region" description="Low complexity" evidence="3">
    <location>
        <begin position="358"/>
        <end position="376"/>
    </location>
</feature>
<gene>
    <name evidence="5" type="ORF">BGW38_001295</name>
</gene>
<accession>A0A9P6G1S4</accession>
<evidence type="ECO:0000256" key="3">
    <source>
        <dbReference type="SAM" id="MobiDB-lite"/>
    </source>
</evidence>
<dbReference type="GO" id="GO:0003697">
    <property type="term" value="F:single-stranded DNA binding"/>
    <property type="evidence" value="ECO:0007669"/>
    <property type="project" value="InterPro"/>
</dbReference>
<name>A0A9P6G1S4_9FUNG</name>
<dbReference type="GO" id="GO:0004222">
    <property type="term" value="F:metalloendopeptidase activity"/>
    <property type="evidence" value="ECO:0007669"/>
    <property type="project" value="InterPro"/>
</dbReference>
<reference evidence="5" key="1">
    <citation type="journal article" date="2020" name="Fungal Divers.">
        <title>Resolving the Mortierellaceae phylogeny through synthesis of multi-gene phylogenetics and phylogenomics.</title>
        <authorList>
            <person name="Vandepol N."/>
            <person name="Liber J."/>
            <person name="Desiro A."/>
            <person name="Na H."/>
            <person name="Kennedy M."/>
            <person name="Barry K."/>
            <person name="Grigoriev I.V."/>
            <person name="Miller A.N."/>
            <person name="O'Donnell K."/>
            <person name="Stajich J.E."/>
            <person name="Bonito G."/>
        </authorList>
    </citation>
    <scope>NUCLEOTIDE SEQUENCE</scope>
    <source>
        <strain evidence="5">KOD1015</strain>
    </source>
</reference>
<dbReference type="SMART" id="SM00731">
    <property type="entry name" value="SprT"/>
    <property type="match status" value="1"/>
</dbReference>
<evidence type="ECO:0000256" key="2">
    <source>
        <dbReference type="ARBA" id="ARBA00023242"/>
    </source>
</evidence>
<dbReference type="GO" id="GO:0005634">
    <property type="term" value="C:nucleus"/>
    <property type="evidence" value="ECO:0007669"/>
    <property type="project" value="UniProtKB-SubCell"/>
</dbReference>
<feature type="compositionally biased region" description="Polar residues" evidence="3">
    <location>
        <begin position="383"/>
        <end position="394"/>
    </location>
</feature>
<evidence type="ECO:0000256" key="1">
    <source>
        <dbReference type="ARBA" id="ARBA00004123"/>
    </source>
</evidence>
<evidence type="ECO:0000313" key="5">
    <source>
        <dbReference type="EMBL" id="KAF9585673.1"/>
    </source>
</evidence>
<dbReference type="EMBL" id="JAABOA010000140">
    <property type="protein sequence ID" value="KAF9585673.1"/>
    <property type="molecule type" value="Genomic_DNA"/>
</dbReference>
<feature type="region of interest" description="Disordered" evidence="3">
    <location>
        <begin position="343"/>
        <end position="394"/>
    </location>
</feature>
<feature type="non-terminal residue" evidence="5">
    <location>
        <position position="420"/>
    </location>
</feature>
<evidence type="ECO:0000313" key="6">
    <source>
        <dbReference type="Proteomes" id="UP000780801"/>
    </source>
</evidence>
<dbReference type="Proteomes" id="UP000780801">
    <property type="component" value="Unassembled WGS sequence"/>
</dbReference>
<proteinExistence type="predicted"/>
<evidence type="ECO:0000259" key="4">
    <source>
        <dbReference type="SMART" id="SM00731"/>
    </source>
</evidence>
<feature type="domain" description="SprT-like" evidence="4">
    <location>
        <begin position="45"/>
        <end position="213"/>
    </location>
</feature>
<organism evidence="5 6">
    <name type="scientific">Lunasporangiospora selenospora</name>
    <dbReference type="NCBI Taxonomy" id="979761"/>
    <lineage>
        <taxon>Eukaryota</taxon>
        <taxon>Fungi</taxon>
        <taxon>Fungi incertae sedis</taxon>
        <taxon>Mucoromycota</taxon>
        <taxon>Mortierellomycotina</taxon>
        <taxon>Mortierellomycetes</taxon>
        <taxon>Mortierellales</taxon>
        <taxon>Mortierellaceae</taxon>
        <taxon>Lunasporangiospora</taxon>
    </lineage>
</organism>
<dbReference type="PANTHER" id="PTHR21220">
    <property type="entry name" value="DNA-DEPENDENT METALLOPROTEASE SPRTN"/>
    <property type="match status" value="1"/>
</dbReference>
<dbReference type="AlphaFoldDB" id="A0A9P6G1S4"/>
<dbReference type="InterPro" id="IPR055220">
    <property type="entry name" value="SPRTN_ZBD"/>
</dbReference>
<sequence>MNTELSDEALARLLQDQEYSDAKHRAEDTKTKASETSLGADAPFKDLHGLFLAFNDLYFDSKLSACEVRWSPRMTVCAGLCVYQSGGYCSIRLSEPLLKFRPESDYIDTLLHEMIHAYLFVTQAVQDRDGHGPNFQLHMDRINKVAGTSITVYHTFHDEVRYYKTHVWKCNGPCQHKPPYFGTVRRSMNRPPQPADSWFAEHQTTCGGTYTKISEPEPKKKPSSSNPSKEHPKPKGRTLLDNYLTGNNNKVKDASSSSRSPTLSTTSTASQSTTTSPDTSSREKTKSGNVREPIVLDDDDTSDFMSGKAQGGSLLVPTPQEPSGISPREAAAAAAIARFEKQMRPKNGKFSSPSVALAGPARTTAPTRTTVPTRTTEPIQIPPTRTTEASPTSKTVIRKRAILIDSDTEDEYDPYCEQIS</sequence>
<dbReference type="PANTHER" id="PTHR21220:SF0">
    <property type="entry name" value="DNA-DEPENDENT METALLOPROTEASE SPRTN"/>
    <property type="match status" value="1"/>
</dbReference>
<keyword evidence="6" id="KW-1185">Reference proteome</keyword>
<dbReference type="Pfam" id="PF22934">
    <property type="entry name" value="SPRTN_ZBD"/>
    <property type="match status" value="1"/>
</dbReference>
<protein>
    <recommendedName>
        <fullName evidence="4">SprT-like domain-containing protein</fullName>
    </recommendedName>
</protein>
<dbReference type="InterPro" id="IPR044245">
    <property type="entry name" value="Spartan"/>
</dbReference>
<dbReference type="GO" id="GO:0006974">
    <property type="term" value="P:DNA damage response"/>
    <property type="evidence" value="ECO:0007669"/>
    <property type="project" value="InterPro"/>
</dbReference>
<feature type="region of interest" description="Disordered" evidence="3">
    <location>
        <begin position="208"/>
        <end position="329"/>
    </location>
</feature>
<comment type="subcellular location">
    <subcellularLocation>
        <location evidence="1">Nucleus</location>
    </subcellularLocation>
</comment>
<dbReference type="GO" id="GO:0031593">
    <property type="term" value="F:polyubiquitin modification-dependent protein binding"/>
    <property type="evidence" value="ECO:0007669"/>
    <property type="project" value="TreeGrafter"/>
</dbReference>
<keyword evidence="2" id="KW-0539">Nucleus</keyword>
<feature type="compositionally biased region" description="Low complexity" evidence="3">
    <location>
        <begin position="254"/>
        <end position="279"/>
    </location>
</feature>
<comment type="caution">
    <text evidence="5">The sequence shown here is derived from an EMBL/GenBank/DDBJ whole genome shotgun (WGS) entry which is preliminary data.</text>
</comment>
<dbReference type="OrthoDB" id="5236983at2759"/>